<sequence>MRKLFTALLFFGYLLTSWAQQHNTSTKYVAPTDPKVRAKLAAWQDLKFGIFMHWGTYSQWGIVESWSICPEDEGWTQRKGPYAADYNTYKKAYENIRTEFNPVKFNPEKWVAAAKTAGMKYMVFTTKHHDGFAMFDTKQSDYKITDSKSAFAANPRSNITKEVFNAFRKESFLIGTYFSKPDWHSEDYWWPYFPPKDRNVNYDPTKYPDRWQKFKDFTYNQISELMTDYGSVDILWLDGGWVRPKNTIDPTVDWQKAITFEQNIDMARIAGMARAKQPGLIVVDRTVAGEFENYTTPEHTVPDTPLSYPWETCMTMGDSWSYVPNDKYKSTNQLIQLLVKIVARGGNFLLNIGPSPAGDWAPEAYDRLQHIGEWIKVNGEGIYASRSVAPYEHQNIYYTQAKNHSIIYAFWLSDKDEVTLPATVQIPLTKVAQVKNVRLLGRSEKLTWRYQGNTLHIQVPAKLQKNNGLQQAATFKIEY</sequence>
<dbReference type="SUPFAM" id="SSF51445">
    <property type="entry name" value="(Trans)glycosidases"/>
    <property type="match status" value="1"/>
</dbReference>
<dbReference type="PANTHER" id="PTHR10030:SF37">
    <property type="entry name" value="ALPHA-L-FUCOSIDASE-RELATED"/>
    <property type="match status" value="1"/>
</dbReference>
<evidence type="ECO:0000256" key="2">
    <source>
        <dbReference type="ARBA" id="ARBA00007951"/>
    </source>
</evidence>
<keyword evidence="6" id="KW-0326">Glycosidase</keyword>
<accession>A0A2T2YBJ3</accession>
<dbReference type="SMART" id="SM00812">
    <property type="entry name" value="Alpha_L_fucos"/>
    <property type="match status" value="1"/>
</dbReference>
<organism evidence="11 12">
    <name type="scientific">Adhaeribacter arboris</name>
    <dbReference type="NCBI Taxonomy" id="2072846"/>
    <lineage>
        <taxon>Bacteria</taxon>
        <taxon>Pseudomonadati</taxon>
        <taxon>Bacteroidota</taxon>
        <taxon>Cytophagia</taxon>
        <taxon>Cytophagales</taxon>
        <taxon>Hymenobacteraceae</taxon>
        <taxon>Adhaeribacter</taxon>
    </lineage>
</organism>
<protein>
    <recommendedName>
        <fullName evidence="3">alpha-L-fucosidase</fullName>
        <ecNumber evidence="3">3.2.1.51</ecNumber>
    </recommendedName>
</protein>
<evidence type="ECO:0000256" key="6">
    <source>
        <dbReference type="ARBA" id="ARBA00023295"/>
    </source>
</evidence>
<dbReference type="InterPro" id="IPR057739">
    <property type="entry name" value="Glyco_hydro_29_N"/>
</dbReference>
<keyword evidence="4 8" id="KW-0732">Signal</keyword>
<dbReference type="InterPro" id="IPR016286">
    <property type="entry name" value="FUC_metazoa-typ"/>
</dbReference>
<keyword evidence="5" id="KW-0378">Hydrolase</keyword>
<name>A0A2T2YBJ3_9BACT</name>
<comment type="similarity">
    <text evidence="2">Belongs to the glycosyl hydrolase 29 family.</text>
</comment>
<evidence type="ECO:0000259" key="9">
    <source>
        <dbReference type="Pfam" id="PF01120"/>
    </source>
</evidence>
<dbReference type="RefSeq" id="WP_106926907.1">
    <property type="nucleotide sequence ID" value="NZ_PYFT01000001.1"/>
</dbReference>
<feature type="chain" id="PRO_5015725036" description="alpha-L-fucosidase" evidence="8">
    <location>
        <begin position="20"/>
        <end position="479"/>
    </location>
</feature>
<dbReference type="Gene3D" id="3.20.20.80">
    <property type="entry name" value="Glycosidases"/>
    <property type="match status" value="1"/>
</dbReference>
<dbReference type="Gene3D" id="2.60.40.1180">
    <property type="entry name" value="Golgi alpha-mannosidase II"/>
    <property type="match status" value="1"/>
</dbReference>
<evidence type="ECO:0000313" key="12">
    <source>
        <dbReference type="Proteomes" id="UP000240357"/>
    </source>
</evidence>
<dbReference type="InterPro" id="IPR013780">
    <property type="entry name" value="Glyco_hydro_b"/>
</dbReference>
<gene>
    <name evidence="11" type="ORF">AHMF7605_04640</name>
</gene>
<evidence type="ECO:0000313" key="11">
    <source>
        <dbReference type="EMBL" id="PSR52863.1"/>
    </source>
</evidence>
<feature type="domain" description="Glycoside hydrolase family 29 N-terminal" evidence="9">
    <location>
        <begin position="19"/>
        <end position="380"/>
    </location>
</feature>
<dbReference type="GO" id="GO:0005764">
    <property type="term" value="C:lysosome"/>
    <property type="evidence" value="ECO:0007669"/>
    <property type="project" value="TreeGrafter"/>
</dbReference>
<dbReference type="InterPro" id="IPR017853">
    <property type="entry name" value="GH"/>
</dbReference>
<evidence type="ECO:0000256" key="1">
    <source>
        <dbReference type="ARBA" id="ARBA00004071"/>
    </source>
</evidence>
<evidence type="ECO:0000259" key="10">
    <source>
        <dbReference type="Pfam" id="PF16757"/>
    </source>
</evidence>
<dbReference type="PANTHER" id="PTHR10030">
    <property type="entry name" value="ALPHA-L-FUCOSIDASE"/>
    <property type="match status" value="1"/>
</dbReference>
<evidence type="ECO:0000256" key="8">
    <source>
        <dbReference type="SAM" id="SignalP"/>
    </source>
</evidence>
<proteinExistence type="inferred from homology"/>
<dbReference type="Proteomes" id="UP000240357">
    <property type="component" value="Unassembled WGS sequence"/>
</dbReference>
<dbReference type="Pfam" id="PF01120">
    <property type="entry name" value="Alpha_L_fucos"/>
    <property type="match status" value="1"/>
</dbReference>
<evidence type="ECO:0000256" key="3">
    <source>
        <dbReference type="ARBA" id="ARBA00012662"/>
    </source>
</evidence>
<feature type="domain" description="Alpha-L-fucosidase C-terminal" evidence="10">
    <location>
        <begin position="394"/>
        <end position="478"/>
    </location>
</feature>
<comment type="caution">
    <text evidence="11">The sequence shown here is derived from an EMBL/GenBank/DDBJ whole genome shotgun (WGS) entry which is preliminary data.</text>
</comment>
<comment type="function">
    <text evidence="1">Alpha-L-fucosidase is responsible for hydrolyzing the alpha-1,6-linked fucose joined to the reducing-end N-acetylglucosamine of the carbohydrate moieties of glycoproteins.</text>
</comment>
<feature type="signal peptide" evidence="8">
    <location>
        <begin position="1"/>
        <end position="19"/>
    </location>
</feature>
<dbReference type="EC" id="3.2.1.51" evidence="3"/>
<dbReference type="GO" id="GO:0016139">
    <property type="term" value="P:glycoside catabolic process"/>
    <property type="evidence" value="ECO:0007669"/>
    <property type="project" value="TreeGrafter"/>
</dbReference>
<dbReference type="Pfam" id="PF16757">
    <property type="entry name" value="Fucosidase_C"/>
    <property type="match status" value="1"/>
</dbReference>
<keyword evidence="12" id="KW-1185">Reference proteome</keyword>
<dbReference type="OrthoDB" id="107551at2"/>
<reference evidence="11 12" key="1">
    <citation type="submission" date="2018-03" db="EMBL/GenBank/DDBJ databases">
        <title>Adhaeribacter sp. HMF7605 Genome sequencing and assembly.</title>
        <authorList>
            <person name="Kang H."/>
            <person name="Kang J."/>
            <person name="Cha I."/>
            <person name="Kim H."/>
            <person name="Joh K."/>
        </authorList>
    </citation>
    <scope>NUCLEOTIDE SEQUENCE [LARGE SCALE GENOMIC DNA]</scope>
    <source>
        <strain evidence="11 12">HMF7605</strain>
    </source>
</reference>
<dbReference type="GO" id="GO:0006004">
    <property type="term" value="P:fucose metabolic process"/>
    <property type="evidence" value="ECO:0007669"/>
    <property type="project" value="InterPro"/>
</dbReference>
<dbReference type="InterPro" id="IPR031919">
    <property type="entry name" value="Fucosidase_C"/>
</dbReference>
<dbReference type="InterPro" id="IPR000933">
    <property type="entry name" value="Glyco_hydro_29"/>
</dbReference>
<evidence type="ECO:0000256" key="5">
    <source>
        <dbReference type="ARBA" id="ARBA00022801"/>
    </source>
</evidence>
<dbReference type="PIRSF" id="PIRSF001092">
    <property type="entry name" value="Alpha-L-fucosidase"/>
    <property type="match status" value="1"/>
</dbReference>
<evidence type="ECO:0000256" key="4">
    <source>
        <dbReference type="ARBA" id="ARBA00022729"/>
    </source>
</evidence>
<feature type="site" description="May be important for catalysis" evidence="7">
    <location>
        <position position="313"/>
    </location>
</feature>
<evidence type="ECO:0000256" key="7">
    <source>
        <dbReference type="PIRSR" id="PIRSR001092-1"/>
    </source>
</evidence>
<dbReference type="GO" id="GO:0004560">
    <property type="term" value="F:alpha-L-fucosidase activity"/>
    <property type="evidence" value="ECO:0007669"/>
    <property type="project" value="InterPro"/>
</dbReference>
<dbReference type="EMBL" id="PYFT01000001">
    <property type="protein sequence ID" value="PSR52863.1"/>
    <property type="molecule type" value="Genomic_DNA"/>
</dbReference>
<dbReference type="AlphaFoldDB" id="A0A2T2YBJ3"/>